<feature type="domain" description="ABC3 transporter permease C-terminal" evidence="8">
    <location>
        <begin position="284"/>
        <end position="404"/>
    </location>
</feature>
<accession>A0ABR7CL90</accession>
<keyword evidence="11" id="KW-1185">Reference proteome</keyword>
<dbReference type="InterPro" id="IPR025857">
    <property type="entry name" value="MacB_PCD"/>
</dbReference>
<evidence type="ECO:0000256" key="7">
    <source>
        <dbReference type="SAM" id="Phobius"/>
    </source>
</evidence>
<organism evidence="10 11">
    <name type="scientific">Alistipes hominis</name>
    <dbReference type="NCBI Taxonomy" id="2763015"/>
    <lineage>
        <taxon>Bacteria</taxon>
        <taxon>Pseudomonadati</taxon>
        <taxon>Bacteroidota</taxon>
        <taxon>Bacteroidia</taxon>
        <taxon>Bacteroidales</taxon>
        <taxon>Rikenellaceae</taxon>
        <taxon>Alistipes</taxon>
    </lineage>
</organism>
<comment type="similarity">
    <text evidence="2">Belongs to the ABC-4 integral membrane protein family. LolC/E subfamily.</text>
</comment>
<feature type="transmembrane region" description="Helical" evidence="7">
    <location>
        <begin position="282"/>
        <end position="306"/>
    </location>
</feature>
<dbReference type="PANTHER" id="PTHR30489">
    <property type="entry name" value="LIPOPROTEIN-RELEASING SYSTEM TRANSMEMBRANE PROTEIN LOLE"/>
    <property type="match status" value="1"/>
</dbReference>
<comment type="subcellular location">
    <subcellularLocation>
        <location evidence="1">Cell membrane</location>
        <topology evidence="1">Multi-pass membrane protein</topology>
    </subcellularLocation>
</comment>
<dbReference type="Pfam" id="PF12704">
    <property type="entry name" value="MacB_PCD"/>
    <property type="match status" value="1"/>
</dbReference>
<evidence type="ECO:0000259" key="9">
    <source>
        <dbReference type="Pfam" id="PF12704"/>
    </source>
</evidence>
<dbReference type="RefSeq" id="WP_101573605.1">
    <property type="nucleotide sequence ID" value="NZ_JACOOK010000002.1"/>
</dbReference>
<gene>
    <name evidence="10" type="ORF">H8S08_05220</name>
</gene>
<evidence type="ECO:0000256" key="3">
    <source>
        <dbReference type="ARBA" id="ARBA00022475"/>
    </source>
</evidence>
<dbReference type="EMBL" id="JACOOK010000002">
    <property type="protein sequence ID" value="MBC5616421.1"/>
    <property type="molecule type" value="Genomic_DNA"/>
</dbReference>
<keyword evidence="6 7" id="KW-0472">Membrane</keyword>
<keyword evidence="4 7" id="KW-0812">Transmembrane</keyword>
<dbReference type="Pfam" id="PF02687">
    <property type="entry name" value="FtsX"/>
    <property type="match status" value="1"/>
</dbReference>
<evidence type="ECO:0000256" key="4">
    <source>
        <dbReference type="ARBA" id="ARBA00022692"/>
    </source>
</evidence>
<keyword evidence="3" id="KW-1003">Cell membrane</keyword>
<evidence type="ECO:0000256" key="6">
    <source>
        <dbReference type="ARBA" id="ARBA00023136"/>
    </source>
</evidence>
<name>A0ABR7CL90_9BACT</name>
<proteinExistence type="inferred from homology"/>
<dbReference type="PANTHER" id="PTHR30489:SF0">
    <property type="entry name" value="LIPOPROTEIN-RELEASING SYSTEM TRANSMEMBRANE PROTEIN LOLE"/>
    <property type="match status" value="1"/>
</dbReference>
<feature type="transmembrane region" description="Helical" evidence="7">
    <location>
        <begin position="383"/>
        <end position="408"/>
    </location>
</feature>
<comment type="caution">
    <text evidence="10">The sequence shown here is derived from an EMBL/GenBank/DDBJ whole genome shotgun (WGS) entry which is preliminary data.</text>
</comment>
<dbReference type="InterPro" id="IPR003838">
    <property type="entry name" value="ABC3_permease_C"/>
</dbReference>
<keyword evidence="5 7" id="KW-1133">Transmembrane helix</keyword>
<evidence type="ECO:0000256" key="2">
    <source>
        <dbReference type="ARBA" id="ARBA00005236"/>
    </source>
</evidence>
<evidence type="ECO:0000256" key="1">
    <source>
        <dbReference type="ARBA" id="ARBA00004651"/>
    </source>
</evidence>
<dbReference type="InterPro" id="IPR051447">
    <property type="entry name" value="Lipoprotein-release_system"/>
</dbReference>
<sequence>MGRLNLEYFLARRIATQTGGRKNNVMVRIATLSVAIGIAVMIISLSVIFGFKREIAAKLSGFGSHVQIVNLDGNVSYETVPISKNQPFLSQIRSVRNFSGMYPYAVTIGIPRGERAMQGVVLKGVDSTYDWSFFRQNLVEGELPDVQSGVRTKDIAVSRSLADLLEVSVGDPLEMLFIQDPPRRDLFRVAGIYDTQFSEIDHMMVLTDLRNVQRLNGWDSTQITGFEIATSDFGRLEPFTDDVYQVVFDNLTGDEHDSLRVINIRERFPMIFDWLDAHNVNAGVIITVMLLVALFNMIAALLIILLERTSMIGTLKALGMGNRALQKMFVIRSSFVIIKGMFWGNVVGIGLCLLQHCTGWISLSQEGYFLTTVPIFIDWGWLALLNAATFLFIVALLALPTMIISLILPEKTIRFE</sequence>
<feature type="transmembrane region" description="Helical" evidence="7">
    <location>
        <begin position="29"/>
        <end position="51"/>
    </location>
</feature>
<evidence type="ECO:0000259" key="8">
    <source>
        <dbReference type="Pfam" id="PF02687"/>
    </source>
</evidence>
<evidence type="ECO:0000313" key="11">
    <source>
        <dbReference type="Proteomes" id="UP000636891"/>
    </source>
</evidence>
<evidence type="ECO:0000313" key="10">
    <source>
        <dbReference type="EMBL" id="MBC5616421.1"/>
    </source>
</evidence>
<dbReference type="Proteomes" id="UP000636891">
    <property type="component" value="Unassembled WGS sequence"/>
</dbReference>
<protein>
    <submittedName>
        <fullName evidence="10">ABC transporter permease</fullName>
    </submittedName>
</protein>
<evidence type="ECO:0000256" key="5">
    <source>
        <dbReference type="ARBA" id="ARBA00022989"/>
    </source>
</evidence>
<feature type="domain" description="MacB-like periplasmic core" evidence="9">
    <location>
        <begin position="29"/>
        <end position="220"/>
    </location>
</feature>
<reference evidence="10 11" key="1">
    <citation type="submission" date="2020-08" db="EMBL/GenBank/DDBJ databases">
        <title>Genome public.</title>
        <authorList>
            <person name="Liu C."/>
            <person name="Sun Q."/>
        </authorList>
    </citation>
    <scope>NUCLEOTIDE SEQUENCE [LARGE SCALE GENOMIC DNA]</scope>
    <source>
        <strain evidence="10 11">New-7</strain>
    </source>
</reference>